<organism evidence="1 3">
    <name type="scientific">Roseovarius indicus</name>
    <dbReference type="NCBI Taxonomy" id="540747"/>
    <lineage>
        <taxon>Bacteria</taxon>
        <taxon>Pseudomonadati</taxon>
        <taxon>Pseudomonadota</taxon>
        <taxon>Alphaproteobacteria</taxon>
        <taxon>Rhodobacterales</taxon>
        <taxon>Roseobacteraceae</taxon>
        <taxon>Roseovarius</taxon>
    </lineage>
</organism>
<dbReference type="EMBL" id="LAXI01000007">
    <property type="protein sequence ID" value="KRS17447.1"/>
    <property type="molecule type" value="Genomic_DNA"/>
</dbReference>
<reference evidence="2 4" key="2">
    <citation type="submission" date="2018-08" db="EMBL/GenBank/DDBJ databases">
        <title>Genetic Globetrotter - A new plasmid hitch-hiking vast phylogenetic and geographic distances.</title>
        <authorList>
            <person name="Vollmers J."/>
            <person name="Petersen J."/>
        </authorList>
    </citation>
    <scope>NUCLEOTIDE SEQUENCE [LARGE SCALE GENOMIC DNA]</scope>
    <source>
        <strain evidence="2 4">DSM 26383</strain>
    </source>
</reference>
<dbReference type="EMBL" id="CP031598">
    <property type="protein sequence ID" value="QEW26634.1"/>
    <property type="molecule type" value="Genomic_DNA"/>
</dbReference>
<gene>
    <name evidence="2" type="ORF">RIdsm_02434</name>
    <name evidence="1" type="ORF">XM52_13220</name>
</gene>
<dbReference type="PATRIC" id="fig|540747.5.peg.5680"/>
<dbReference type="KEGG" id="rid:RIdsm_02434"/>
<accession>A0A0T5P7Z1</accession>
<dbReference type="Proteomes" id="UP000325785">
    <property type="component" value="Chromosome"/>
</dbReference>
<dbReference type="OrthoDB" id="9801877at2"/>
<dbReference type="Proteomes" id="UP000051401">
    <property type="component" value="Unassembled WGS sequence"/>
</dbReference>
<reference evidence="1 3" key="1">
    <citation type="submission" date="2015-04" db="EMBL/GenBank/DDBJ databases">
        <title>The draft genome sequence of Roseovarius indicus B108T.</title>
        <authorList>
            <person name="Li G."/>
            <person name="Lai Q."/>
            <person name="Shao Z."/>
            <person name="Yan P."/>
        </authorList>
    </citation>
    <scope>NUCLEOTIDE SEQUENCE [LARGE SCALE GENOMIC DNA]</scope>
    <source>
        <strain evidence="1 3">B108</strain>
    </source>
</reference>
<evidence type="ECO:0008006" key="5">
    <source>
        <dbReference type="Google" id="ProtNLM"/>
    </source>
</evidence>
<protein>
    <recommendedName>
        <fullName evidence="5">DUF3303 domain-containing protein</fullName>
    </recommendedName>
</protein>
<evidence type="ECO:0000313" key="3">
    <source>
        <dbReference type="Proteomes" id="UP000051401"/>
    </source>
</evidence>
<dbReference type="RefSeq" id="WP_057816616.1">
    <property type="nucleotide sequence ID" value="NZ_CP031598.1"/>
</dbReference>
<name>A0A0T5P7Z1_9RHOB</name>
<proteinExistence type="predicted"/>
<evidence type="ECO:0000313" key="4">
    <source>
        <dbReference type="Proteomes" id="UP000325785"/>
    </source>
</evidence>
<sequence length="87" mass="10084">MPLYMVIERFRSGSSAAVYQRFAEKGRMLPDGLHYLDSWLSGQDDTCFQLMETDAPETFDKWVGHWDDLVDFEIVELKEKPTGSIHV</sequence>
<dbReference type="AlphaFoldDB" id="A0A0T5P7Z1"/>
<dbReference type="InterPro" id="IPR021734">
    <property type="entry name" value="DUF3303"/>
</dbReference>
<dbReference type="Pfam" id="PF11746">
    <property type="entry name" value="DUF3303"/>
    <property type="match status" value="1"/>
</dbReference>
<dbReference type="STRING" id="540747.SAMN04488031_101908"/>
<keyword evidence="3" id="KW-1185">Reference proteome</keyword>
<evidence type="ECO:0000313" key="2">
    <source>
        <dbReference type="EMBL" id="QEW26634.1"/>
    </source>
</evidence>
<evidence type="ECO:0000313" key="1">
    <source>
        <dbReference type="EMBL" id="KRS17447.1"/>
    </source>
</evidence>